<evidence type="ECO:0000313" key="1">
    <source>
        <dbReference type="EMBL" id="SDV50162.1"/>
    </source>
</evidence>
<proteinExistence type="predicted"/>
<name>A0A1H2PSZ9_9BURK</name>
<organism evidence="1 2">
    <name type="scientific">Chitinasiproducens palmae</name>
    <dbReference type="NCBI Taxonomy" id="1770053"/>
    <lineage>
        <taxon>Bacteria</taxon>
        <taxon>Pseudomonadati</taxon>
        <taxon>Pseudomonadota</taxon>
        <taxon>Betaproteobacteria</taxon>
        <taxon>Burkholderiales</taxon>
        <taxon>Burkholderiaceae</taxon>
        <taxon>Chitinasiproducens</taxon>
    </lineage>
</organism>
<keyword evidence="1" id="KW-0808">Transferase</keyword>
<evidence type="ECO:0000313" key="2">
    <source>
        <dbReference type="Proteomes" id="UP000243719"/>
    </source>
</evidence>
<accession>A0A1H2PSZ9</accession>
<dbReference type="Pfam" id="PF13692">
    <property type="entry name" value="Glyco_trans_1_4"/>
    <property type="match status" value="1"/>
</dbReference>
<dbReference type="EMBL" id="FNLO01000010">
    <property type="protein sequence ID" value="SDV50162.1"/>
    <property type="molecule type" value="Genomic_DNA"/>
</dbReference>
<dbReference type="AlphaFoldDB" id="A0A1H2PSZ9"/>
<dbReference type="STRING" id="1770053.SAMN05216551_110174"/>
<gene>
    <name evidence="1" type="ORF">SAMN05216551_110174</name>
</gene>
<sequence>MFAYSSVAPVEYHNPWDLPFSARLSLLRRKERRIAYYYATPDNSTFRYRAFNMVQALTADGASGVSAGWFHRGDLPFMESVLENVDALVFCRTLHSPAIGQLVNLARERGVQLLFDVDDLVFDTEFTELVLNTLDQDTTREALLTEWYGYFARHGTLLKLCDRAVTTNAFLAGKIKDFAPHLEVGVVPNFLERRQQEISAQLFERKRSSGFASDGHFHIGYFSGTPSHQRDFAVAAPALARILDSERSARLTLVGYLEPSPVLERFRDRIDRVPLQDYLNLQRIIAQTEINIAPLVDNTFTNCKSELKFFEAAICGTVTVASPTFCFRNAITDGDNGFLARSYEWENKLWSAIALLQDRARYEEMASVAQRYAEAHYGWNRHAATIESAVFGA</sequence>
<dbReference type="SUPFAM" id="SSF53756">
    <property type="entry name" value="UDP-Glycosyltransferase/glycogen phosphorylase"/>
    <property type="match status" value="1"/>
</dbReference>
<reference evidence="2" key="1">
    <citation type="submission" date="2016-09" db="EMBL/GenBank/DDBJ databases">
        <authorList>
            <person name="Varghese N."/>
            <person name="Submissions S."/>
        </authorList>
    </citation>
    <scope>NUCLEOTIDE SEQUENCE [LARGE SCALE GENOMIC DNA]</scope>
    <source>
        <strain evidence="2">JS23</strain>
    </source>
</reference>
<dbReference type="Gene3D" id="3.40.50.2000">
    <property type="entry name" value="Glycogen Phosphorylase B"/>
    <property type="match status" value="2"/>
</dbReference>
<dbReference type="GO" id="GO:0016740">
    <property type="term" value="F:transferase activity"/>
    <property type="evidence" value="ECO:0007669"/>
    <property type="project" value="UniProtKB-KW"/>
</dbReference>
<dbReference type="RefSeq" id="WP_170845187.1">
    <property type="nucleotide sequence ID" value="NZ_FNLO01000010.1"/>
</dbReference>
<keyword evidence="2" id="KW-1185">Reference proteome</keyword>
<dbReference type="Proteomes" id="UP000243719">
    <property type="component" value="Unassembled WGS sequence"/>
</dbReference>
<protein>
    <submittedName>
        <fullName evidence="1">Glycosyl transferases group 1</fullName>
    </submittedName>
</protein>